<evidence type="ECO:0000313" key="2">
    <source>
        <dbReference type="Proteomes" id="UP001526430"/>
    </source>
</evidence>
<name>A0ABT3NYD5_9PROT</name>
<reference evidence="1 2" key="1">
    <citation type="submission" date="2022-10" db="EMBL/GenBank/DDBJ databases">
        <title>Roseococcus glaciei nov., sp. nov., isolated from glacier.</title>
        <authorList>
            <person name="Liu Q."/>
            <person name="Xin Y.-H."/>
        </authorList>
    </citation>
    <scope>NUCLEOTIDE SEQUENCE [LARGE SCALE GENOMIC DNA]</scope>
    <source>
        <strain evidence="1 2">MDT2-1-1</strain>
    </source>
</reference>
<protein>
    <submittedName>
        <fullName evidence="1">Uncharacterized protein</fullName>
    </submittedName>
</protein>
<organism evidence="1 2">
    <name type="scientific">Sabulicella glaciei</name>
    <dbReference type="NCBI Taxonomy" id="2984948"/>
    <lineage>
        <taxon>Bacteria</taxon>
        <taxon>Pseudomonadati</taxon>
        <taxon>Pseudomonadota</taxon>
        <taxon>Alphaproteobacteria</taxon>
        <taxon>Acetobacterales</taxon>
        <taxon>Acetobacteraceae</taxon>
        <taxon>Sabulicella</taxon>
    </lineage>
</organism>
<comment type="caution">
    <text evidence="1">The sequence shown here is derived from an EMBL/GenBank/DDBJ whole genome shotgun (WGS) entry which is preliminary data.</text>
</comment>
<gene>
    <name evidence="1" type="ORF">OF850_16200</name>
</gene>
<dbReference type="Proteomes" id="UP001526430">
    <property type="component" value="Unassembled WGS sequence"/>
</dbReference>
<dbReference type="EMBL" id="JAPFQI010000014">
    <property type="protein sequence ID" value="MCW8087176.1"/>
    <property type="molecule type" value="Genomic_DNA"/>
</dbReference>
<sequence>MIFPVNDPIRLAFRPAGSADLPAPADGGPPLDGDQAIPIPGEITFDEVVEGLNPLHHLPGVGMIYRAATGAQIHPLMRVLGGAVTGGPLGMAMAGVMAFVEMSQPLDRIRAGLEGRPDPWLDAPPAAALASARNATEAYARWARDHAAPRTALA</sequence>
<accession>A0ABT3NYD5</accession>
<dbReference type="RefSeq" id="WP_301591342.1">
    <property type="nucleotide sequence ID" value="NZ_JAPFQI010000014.1"/>
</dbReference>
<keyword evidence="2" id="KW-1185">Reference proteome</keyword>
<proteinExistence type="predicted"/>
<evidence type="ECO:0000313" key="1">
    <source>
        <dbReference type="EMBL" id="MCW8087176.1"/>
    </source>
</evidence>